<reference evidence="3" key="1">
    <citation type="submission" date="2018-01" db="EMBL/GenBank/DDBJ databases">
        <authorList>
            <person name="Clerissi C."/>
        </authorList>
    </citation>
    <scope>NUCLEOTIDE SEQUENCE</scope>
    <source>
        <strain evidence="3">Cupriavidus sp. LMG 19464</strain>
    </source>
</reference>
<keyword evidence="2" id="KW-0732">Signal</keyword>
<gene>
    <name evidence="3" type="ORF">CBM2587_A50012</name>
</gene>
<dbReference type="CDD" id="cd07012">
    <property type="entry name" value="PBP2_Bug_TTT"/>
    <property type="match status" value="1"/>
</dbReference>
<dbReference type="Gene3D" id="3.40.190.10">
    <property type="entry name" value="Periplasmic binding protein-like II"/>
    <property type="match status" value="1"/>
</dbReference>
<dbReference type="AlphaFoldDB" id="A0A375BVH0"/>
<evidence type="ECO:0008006" key="4">
    <source>
        <dbReference type="Google" id="ProtNLM"/>
    </source>
</evidence>
<protein>
    <recommendedName>
        <fullName evidence="4">Extra-cytoplasmic solute receptor</fullName>
    </recommendedName>
</protein>
<evidence type="ECO:0000256" key="2">
    <source>
        <dbReference type="SAM" id="SignalP"/>
    </source>
</evidence>
<dbReference type="PIRSF" id="PIRSF017082">
    <property type="entry name" value="YflP"/>
    <property type="match status" value="1"/>
</dbReference>
<dbReference type="Gene3D" id="3.40.190.150">
    <property type="entry name" value="Bordetella uptake gene, domain 1"/>
    <property type="match status" value="1"/>
</dbReference>
<evidence type="ECO:0000313" key="3">
    <source>
        <dbReference type="EMBL" id="SOY55029.1"/>
    </source>
</evidence>
<dbReference type="PANTHER" id="PTHR42928:SF5">
    <property type="entry name" value="BLR1237 PROTEIN"/>
    <property type="match status" value="1"/>
</dbReference>
<feature type="chain" id="PRO_5017070085" description="Extra-cytoplasmic solute receptor" evidence="2">
    <location>
        <begin position="26"/>
        <end position="322"/>
    </location>
</feature>
<comment type="caution">
    <text evidence="3">The sequence shown here is derived from an EMBL/GenBank/DDBJ whole genome shotgun (WGS) entry which is preliminary data.</text>
</comment>
<feature type="signal peptide" evidence="2">
    <location>
        <begin position="1"/>
        <end position="25"/>
    </location>
</feature>
<dbReference type="InterPro" id="IPR005064">
    <property type="entry name" value="BUG"/>
</dbReference>
<dbReference type="PANTHER" id="PTHR42928">
    <property type="entry name" value="TRICARBOXYLATE-BINDING PROTEIN"/>
    <property type="match status" value="1"/>
</dbReference>
<dbReference type="EMBL" id="OFSQ01000024">
    <property type="protein sequence ID" value="SOY55029.1"/>
    <property type="molecule type" value="Genomic_DNA"/>
</dbReference>
<proteinExistence type="inferred from homology"/>
<organism evidence="3">
    <name type="scientific">Cupriavidus taiwanensis</name>
    <dbReference type="NCBI Taxonomy" id="164546"/>
    <lineage>
        <taxon>Bacteria</taxon>
        <taxon>Pseudomonadati</taxon>
        <taxon>Pseudomonadota</taxon>
        <taxon>Betaproteobacteria</taxon>
        <taxon>Burkholderiales</taxon>
        <taxon>Burkholderiaceae</taxon>
        <taxon>Cupriavidus</taxon>
    </lineage>
</organism>
<dbReference type="SUPFAM" id="SSF53850">
    <property type="entry name" value="Periplasmic binding protein-like II"/>
    <property type="match status" value="1"/>
</dbReference>
<dbReference type="OrthoDB" id="8652032at2"/>
<sequence length="322" mass="34954">MQRRSFLLGSAAVATAWAAHTPLLAQDKTPISIIMPLGGGTGADTSTRILADVLSRELQRTVIVENKPGADTMIATQYVLNGPADGTRVLMLSPSNMVIVPLVNKSLRFNPETQLQPVITSVRGGAALVVKAGRHKSLAEFVAYAKANPGKTSLATYSGHYYKLLALMIQRDLGIQLNNVQYKAPAPALNDVVGGNVDAMIIDAGAAREFFRAGKVHLLALTHERRPPAFQDVPTFSELGYPDSTAYVWIGYGVKAGTPPEMVQRLYKGFSAALKSKEYLAYVEQSSAGSETVDLDPEKTRLYAQEERKRFARLIEKTGYTN</sequence>
<comment type="similarity">
    <text evidence="1">Belongs to the UPF0065 (bug) family.</text>
</comment>
<evidence type="ECO:0000256" key="1">
    <source>
        <dbReference type="ARBA" id="ARBA00006987"/>
    </source>
</evidence>
<dbReference type="Pfam" id="PF03401">
    <property type="entry name" value="TctC"/>
    <property type="match status" value="1"/>
</dbReference>
<accession>A0A375BVH0</accession>
<name>A0A375BVH0_9BURK</name>
<dbReference type="InterPro" id="IPR042100">
    <property type="entry name" value="Bug_dom1"/>
</dbReference>
<dbReference type="RefSeq" id="WP_116355829.1">
    <property type="nucleotide sequence ID" value="NZ_LT976853.1"/>
</dbReference>
<dbReference type="Proteomes" id="UP000256780">
    <property type="component" value="Chromosome CBM2587_a"/>
</dbReference>